<dbReference type="InterPro" id="IPR029058">
    <property type="entry name" value="AB_hydrolase_fold"/>
</dbReference>
<proteinExistence type="predicted"/>
<evidence type="ECO:0000259" key="1">
    <source>
        <dbReference type="Pfam" id="PF12146"/>
    </source>
</evidence>
<dbReference type="SUPFAM" id="SSF53474">
    <property type="entry name" value="alpha/beta-Hydrolases"/>
    <property type="match status" value="1"/>
</dbReference>
<dbReference type="Pfam" id="PF12146">
    <property type="entry name" value="Hydrolase_4"/>
    <property type="match status" value="1"/>
</dbReference>
<feature type="domain" description="Serine aminopeptidase S33" evidence="1">
    <location>
        <begin position="77"/>
        <end position="196"/>
    </location>
</feature>
<dbReference type="Gene3D" id="3.40.50.1820">
    <property type="entry name" value="alpha/beta hydrolase"/>
    <property type="match status" value="1"/>
</dbReference>
<protein>
    <submittedName>
        <fullName evidence="2">Alpha/beta hydrolase</fullName>
    </submittedName>
</protein>
<evidence type="ECO:0000313" key="2">
    <source>
        <dbReference type="EMBL" id="ATQ74977.1"/>
    </source>
</evidence>
<sequence>MRFPALLLAIGLAGCGTMQIEEKNFIHPDGKDAPALARVDVAALLPAYSVTGETVATPDGATLRGVYLARAGAAITVLYFGGNAFHLDQHARDVLPLLAACGSNVAVFDYRGYGRSSGVPTVENMRADALRVFDHVNAINPGKVAVHGQSLGSFMAAYVASQRPLARGMVLEATATTVQEWTDANVPWYLKLFLKVDVADTLRGVDNQALVRTWDGPSLVLSGEKDQLIPVAMSRKVYDAIPGENKQWHVARGASHNGILAHPDVSPVYCDFVRKL</sequence>
<dbReference type="PANTHER" id="PTHR12277">
    <property type="entry name" value="ALPHA/BETA HYDROLASE DOMAIN-CONTAINING PROTEIN"/>
    <property type="match status" value="1"/>
</dbReference>
<evidence type="ECO:0000313" key="3">
    <source>
        <dbReference type="Proteomes" id="UP000229897"/>
    </source>
</evidence>
<gene>
    <name evidence="2" type="ORF">CR152_10900</name>
</gene>
<name>A0A2D2DJ24_9BURK</name>
<reference evidence="2" key="1">
    <citation type="submission" date="2017-10" db="EMBL/GenBank/DDBJ databases">
        <title>Massilia psychrophilum sp. nov., a novel purple-pigmented bacterium isolated from Tianshan glacier, Xinjiang Municipality, China.</title>
        <authorList>
            <person name="Wang H."/>
        </authorList>
    </citation>
    <scope>NUCLEOTIDE SEQUENCE [LARGE SCALE GENOMIC DNA]</scope>
    <source>
        <strain evidence="2">B2</strain>
    </source>
</reference>
<dbReference type="Proteomes" id="UP000229897">
    <property type="component" value="Chromosome"/>
</dbReference>
<dbReference type="InterPro" id="IPR022742">
    <property type="entry name" value="Hydrolase_4"/>
</dbReference>
<dbReference type="RefSeq" id="WP_099874950.1">
    <property type="nucleotide sequence ID" value="NZ_CP024608.1"/>
</dbReference>
<keyword evidence="2" id="KW-0378">Hydrolase</keyword>
<dbReference type="KEGG" id="mass:CR152_10900"/>
<dbReference type="EMBL" id="CP024608">
    <property type="protein sequence ID" value="ATQ74977.1"/>
    <property type="molecule type" value="Genomic_DNA"/>
</dbReference>
<dbReference type="OrthoDB" id="9777090at2"/>
<dbReference type="PANTHER" id="PTHR12277:SF81">
    <property type="entry name" value="PROTEIN ABHD13"/>
    <property type="match status" value="1"/>
</dbReference>
<dbReference type="PROSITE" id="PS51257">
    <property type="entry name" value="PROKAR_LIPOPROTEIN"/>
    <property type="match status" value="1"/>
</dbReference>
<keyword evidence="3" id="KW-1185">Reference proteome</keyword>
<accession>A0A2D2DJ24</accession>
<organism evidence="2 3">
    <name type="scientific">Massilia violaceinigra</name>
    <dbReference type="NCBI Taxonomy" id="2045208"/>
    <lineage>
        <taxon>Bacteria</taxon>
        <taxon>Pseudomonadati</taxon>
        <taxon>Pseudomonadota</taxon>
        <taxon>Betaproteobacteria</taxon>
        <taxon>Burkholderiales</taxon>
        <taxon>Oxalobacteraceae</taxon>
        <taxon>Telluria group</taxon>
        <taxon>Massilia</taxon>
    </lineage>
</organism>
<dbReference type="GO" id="GO:0016787">
    <property type="term" value="F:hydrolase activity"/>
    <property type="evidence" value="ECO:0007669"/>
    <property type="project" value="UniProtKB-KW"/>
</dbReference>
<dbReference type="AlphaFoldDB" id="A0A2D2DJ24"/>